<sequence length="287" mass="33042">MEFTSFIAHRTTVVVSLVLVMLGRTHTEPESKPLSRQKRFLWFTEDGELTLPAGSCFEVVPTLTVPLYVSPDTAFCLNLTLSLPFDISFDSLGVTSESNPFGSWHLNFLRYETPTTTTEMPEVTTTFFNSRHDGYSNRWARNALITGLEEGFEGKKFPSHVYGGERVILYKLAENLLTKFQLNGNACLLRAICEVQAHRKIHKYGLLGEALKLFLTPSRSLYAIFLVNYLQAENRGKKDKNCWPYFRDCPVSLFGTSIIEDRYREIRSARYHHWKEPVDNENEKLYM</sequence>
<organism evidence="2">
    <name type="scientific">Cacopsylla melanoneura</name>
    <dbReference type="NCBI Taxonomy" id="428564"/>
    <lineage>
        <taxon>Eukaryota</taxon>
        <taxon>Metazoa</taxon>
        <taxon>Ecdysozoa</taxon>
        <taxon>Arthropoda</taxon>
        <taxon>Hexapoda</taxon>
        <taxon>Insecta</taxon>
        <taxon>Pterygota</taxon>
        <taxon>Neoptera</taxon>
        <taxon>Paraneoptera</taxon>
        <taxon>Hemiptera</taxon>
        <taxon>Sternorrhyncha</taxon>
        <taxon>Psylloidea</taxon>
        <taxon>Psyllidae</taxon>
        <taxon>Psyllinae</taxon>
        <taxon>Cacopsylla</taxon>
    </lineage>
</organism>
<accession>A0A8D8RA74</accession>
<dbReference type="SMART" id="SM00718">
    <property type="entry name" value="DM4_12"/>
    <property type="match status" value="1"/>
</dbReference>
<feature type="chain" id="PRO_5034787090" evidence="1">
    <location>
        <begin position="28"/>
        <end position="287"/>
    </location>
</feature>
<dbReference type="PANTHER" id="PTHR21398">
    <property type="entry name" value="AGAP007094-PA"/>
    <property type="match status" value="1"/>
</dbReference>
<dbReference type="InterPro" id="IPR006631">
    <property type="entry name" value="DM4_12"/>
</dbReference>
<evidence type="ECO:0000256" key="1">
    <source>
        <dbReference type="SAM" id="SignalP"/>
    </source>
</evidence>
<feature type="signal peptide" evidence="1">
    <location>
        <begin position="1"/>
        <end position="27"/>
    </location>
</feature>
<evidence type="ECO:0000313" key="2">
    <source>
        <dbReference type="EMBL" id="CAG6645359.1"/>
    </source>
</evidence>
<keyword evidence="1" id="KW-0732">Signal</keyword>
<dbReference type="AlphaFoldDB" id="A0A8D8RA74"/>
<reference evidence="2" key="1">
    <citation type="submission" date="2021-05" db="EMBL/GenBank/DDBJ databases">
        <authorList>
            <person name="Alioto T."/>
            <person name="Alioto T."/>
            <person name="Gomez Garrido J."/>
        </authorList>
    </citation>
    <scope>NUCLEOTIDE SEQUENCE</scope>
</reference>
<dbReference type="Pfam" id="PF07841">
    <property type="entry name" value="DM4_12"/>
    <property type="match status" value="1"/>
</dbReference>
<protein>
    <submittedName>
        <fullName evidence="2">Uncharacterized protein</fullName>
    </submittedName>
</protein>
<proteinExistence type="predicted"/>
<name>A0A8D8RA74_9HEMI</name>
<dbReference type="PANTHER" id="PTHR21398:SF6">
    <property type="entry name" value="AGAP007094-PA"/>
    <property type="match status" value="1"/>
</dbReference>
<dbReference type="EMBL" id="HBUF01136605">
    <property type="protein sequence ID" value="CAG6645359.1"/>
    <property type="molecule type" value="Transcribed_RNA"/>
</dbReference>